<evidence type="ECO:0000313" key="3">
    <source>
        <dbReference type="EMBL" id="GAA4347236.1"/>
    </source>
</evidence>
<keyword evidence="4" id="KW-1185">Reference proteome</keyword>
<proteinExistence type="predicted"/>
<dbReference type="EMBL" id="BAABGZ010000006">
    <property type="protein sequence ID" value="GAA4347236.1"/>
    <property type="molecule type" value="Genomic_DNA"/>
</dbReference>
<feature type="domain" description="Secretion system C-terminal sorting" evidence="2">
    <location>
        <begin position="234"/>
        <end position="309"/>
    </location>
</feature>
<comment type="caution">
    <text evidence="3">The sequence shown here is derived from an EMBL/GenBank/DDBJ whole genome shotgun (WGS) entry which is preliminary data.</text>
</comment>
<feature type="chain" id="PRO_5047122729" description="Secretion system C-terminal sorting domain-containing protein" evidence="1">
    <location>
        <begin position="26"/>
        <end position="310"/>
    </location>
</feature>
<sequence>MQKLIRFALTAIGSCSLLLAAPAQAQTFPNCDFETWATRNNTLVPTNWQTTDDVFAAVFGSPLPFSTGTVTRTTDRQNGTYAVKLENRANPLFMATIPGILVLGNRISQQQSVPGGLPFTARPANLEFYYKLTGANAANDSAQIVVTLTRTVNGNKQPVAGAERLLRTPASTYTLVTMPLSYSSGIMPDSVHILMTSSSADVPTAGTALFIDNMRFTGTATATRNPKLEEAVSVFPNPSTTGTFTLTSTEPALLAASYKVADAAGRVVLRGEAARPASFRTIDLGKQPAGLYTLQLQTAEGVLTRKLAVQ</sequence>
<feature type="signal peptide" evidence="1">
    <location>
        <begin position="1"/>
        <end position="25"/>
    </location>
</feature>
<evidence type="ECO:0000256" key="1">
    <source>
        <dbReference type="SAM" id="SignalP"/>
    </source>
</evidence>
<name>A0ABP8HY19_9BACT</name>
<gene>
    <name evidence="3" type="ORF">GCM10023185_02160</name>
</gene>
<dbReference type="Proteomes" id="UP001501153">
    <property type="component" value="Unassembled WGS sequence"/>
</dbReference>
<dbReference type="Gene3D" id="2.60.120.890">
    <property type="entry name" value="BT2081, beta-jelly-roll domain"/>
    <property type="match status" value="1"/>
</dbReference>
<dbReference type="Pfam" id="PF18962">
    <property type="entry name" value="Por_Secre_tail"/>
    <property type="match status" value="1"/>
</dbReference>
<dbReference type="RefSeq" id="WP_345233001.1">
    <property type="nucleotide sequence ID" value="NZ_BAABGZ010000006.1"/>
</dbReference>
<organism evidence="3 4">
    <name type="scientific">Hymenobacter saemangeumensis</name>
    <dbReference type="NCBI Taxonomy" id="1084522"/>
    <lineage>
        <taxon>Bacteria</taxon>
        <taxon>Pseudomonadati</taxon>
        <taxon>Bacteroidota</taxon>
        <taxon>Cytophagia</taxon>
        <taxon>Cytophagales</taxon>
        <taxon>Hymenobacteraceae</taxon>
        <taxon>Hymenobacter</taxon>
    </lineage>
</organism>
<evidence type="ECO:0000313" key="4">
    <source>
        <dbReference type="Proteomes" id="UP001501153"/>
    </source>
</evidence>
<dbReference type="InterPro" id="IPR026444">
    <property type="entry name" value="Secre_tail"/>
</dbReference>
<reference evidence="4" key="1">
    <citation type="journal article" date="2019" name="Int. J. Syst. Evol. Microbiol.">
        <title>The Global Catalogue of Microorganisms (GCM) 10K type strain sequencing project: providing services to taxonomists for standard genome sequencing and annotation.</title>
        <authorList>
            <consortium name="The Broad Institute Genomics Platform"/>
            <consortium name="The Broad Institute Genome Sequencing Center for Infectious Disease"/>
            <person name="Wu L."/>
            <person name="Ma J."/>
        </authorList>
    </citation>
    <scope>NUCLEOTIDE SEQUENCE [LARGE SCALE GENOMIC DNA]</scope>
    <source>
        <strain evidence="4">JCM 17923</strain>
    </source>
</reference>
<dbReference type="NCBIfam" id="TIGR04183">
    <property type="entry name" value="Por_Secre_tail"/>
    <property type="match status" value="1"/>
</dbReference>
<keyword evidence="1" id="KW-0732">Signal</keyword>
<accession>A0ABP8HY19</accession>
<protein>
    <recommendedName>
        <fullName evidence="2">Secretion system C-terminal sorting domain-containing protein</fullName>
    </recommendedName>
</protein>
<dbReference type="InterPro" id="IPR038653">
    <property type="entry name" value="Put_CMD_sf"/>
</dbReference>
<evidence type="ECO:0000259" key="2">
    <source>
        <dbReference type="Pfam" id="PF18962"/>
    </source>
</evidence>